<dbReference type="PANTHER" id="PTHR35569">
    <property type="entry name" value="CYANAMIDE HYDRATASE DDI2-RELATED"/>
    <property type="match status" value="1"/>
</dbReference>
<evidence type="ECO:0000313" key="3">
    <source>
        <dbReference type="Proteomes" id="UP001317870"/>
    </source>
</evidence>
<dbReference type="InterPro" id="IPR006674">
    <property type="entry name" value="HD_domain"/>
</dbReference>
<dbReference type="SUPFAM" id="SSF109604">
    <property type="entry name" value="HD-domain/PDEase-like"/>
    <property type="match status" value="1"/>
</dbReference>
<dbReference type="Gene3D" id="1.10.3210.10">
    <property type="entry name" value="Hypothetical protein af1432"/>
    <property type="match status" value="1"/>
</dbReference>
<dbReference type="Gene3D" id="3.10.450.50">
    <property type="match status" value="1"/>
</dbReference>
<protein>
    <recommendedName>
        <fullName evidence="1">HD/PDEase domain-containing protein</fullName>
    </recommendedName>
</protein>
<dbReference type="Proteomes" id="UP001317870">
    <property type="component" value="Chromosome"/>
</dbReference>
<evidence type="ECO:0000259" key="1">
    <source>
        <dbReference type="SMART" id="SM00471"/>
    </source>
</evidence>
<dbReference type="InterPro" id="IPR003607">
    <property type="entry name" value="HD/PDEase_dom"/>
</dbReference>
<proteinExistence type="predicted"/>
<dbReference type="InterPro" id="IPR027843">
    <property type="entry name" value="DUF4440"/>
</dbReference>
<reference evidence="2 3" key="1">
    <citation type="submission" date="2022-11" db="EMBL/GenBank/DDBJ databases">
        <title>Genome Sequencing of Nocardia sp. ON39_IFM12276 and assembly.</title>
        <authorList>
            <person name="Shimojima M."/>
            <person name="Toyokawa M."/>
            <person name="Uesaka K."/>
        </authorList>
    </citation>
    <scope>NUCLEOTIDE SEQUENCE [LARGE SCALE GENOMIC DNA]</scope>
    <source>
        <strain evidence="2 3">IFM 12276</strain>
    </source>
</reference>
<dbReference type="Pfam" id="PF14534">
    <property type="entry name" value="DUF4440"/>
    <property type="match status" value="1"/>
</dbReference>
<evidence type="ECO:0000313" key="2">
    <source>
        <dbReference type="EMBL" id="BDT99132.1"/>
    </source>
</evidence>
<dbReference type="InterPro" id="IPR032710">
    <property type="entry name" value="NTF2-like_dom_sf"/>
</dbReference>
<dbReference type="SMART" id="SM00471">
    <property type="entry name" value="HDc"/>
    <property type="match status" value="1"/>
</dbReference>
<feature type="domain" description="HD/PDEase" evidence="1">
    <location>
        <begin position="30"/>
        <end position="127"/>
    </location>
</feature>
<accession>A0ABN6U1N9</accession>
<dbReference type="PANTHER" id="PTHR35569:SF1">
    <property type="entry name" value="CYANAMIDE HYDRATASE DDI2-RELATED"/>
    <property type="match status" value="1"/>
</dbReference>
<name>A0ABN6U1N9_9NOCA</name>
<dbReference type="RefSeq" id="WP_281879230.1">
    <property type="nucleotide sequence ID" value="NZ_AP026978.1"/>
</dbReference>
<organism evidence="2 3">
    <name type="scientific">Nocardia sputorum</name>
    <dbReference type="NCBI Taxonomy" id="2984338"/>
    <lineage>
        <taxon>Bacteria</taxon>
        <taxon>Bacillati</taxon>
        <taxon>Actinomycetota</taxon>
        <taxon>Actinomycetes</taxon>
        <taxon>Mycobacteriales</taxon>
        <taxon>Nocardiaceae</taxon>
        <taxon>Nocardia</taxon>
    </lineage>
</organism>
<dbReference type="Pfam" id="PF01966">
    <property type="entry name" value="HD"/>
    <property type="match status" value="1"/>
</dbReference>
<sequence length="350" mass="37822">MTVQEADPTQFGLPTSELAVAADALVAEVSPPLVYNHCVRAYLYARELATVDGLRAGADYDDELLYLSCLLHDLGATDYANGDQRFELDGADAAAEFLRSKGVDEQRVQTVWNAVALHTSDGIARRFGTVEALMQMGTGADIAGLRRAQLPDGFGDRVHAVWPRYDVGYAFGEILARQVRDNPAKGSWFTFPGQLCQLYYPTQAPTTWFDAVEDAGWNDQPVRIGDRGLGAPRPADLAPLFARYFNSGDLDALMSLYEPAALLFPSPGDRRSGAGAIRSSLAAMIDAGAKIQLQTRRVHVVGELALISNDATVSGATPDGAPVISTSTEIARRGSDGSWRYVLDDPYFSL</sequence>
<keyword evidence="3" id="KW-1185">Reference proteome</keyword>
<dbReference type="SUPFAM" id="SSF54427">
    <property type="entry name" value="NTF2-like"/>
    <property type="match status" value="1"/>
</dbReference>
<gene>
    <name evidence="2" type="ORF">IFM12276_21610</name>
</gene>
<dbReference type="EMBL" id="AP026978">
    <property type="protein sequence ID" value="BDT99132.1"/>
    <property type="molecule type" value="Genomic_DNA"/>
</dbReference>
<dbReference type="CDD" id="cd00077">
    <property type="entry name" value="HDc"/>
    <property type="match status" value="1"/>
</dbReference>